<dbReference type="EMBL" id="JACHOB010000005">
    <property type="protein sequence ID" value="MBB4659765.1"/>
    <property type="molecule type" value="Genomic_DNA"/>
</dbReference>
<feature type="transmembrane region" description="Helical" evidence="1">
    <location>
        <begin position="6"/>
        <end position="24"/>
    </location>
</feature>
<name>A0A840I623_9PROT</name>
<keyword evidence="1" id="KW-1133">Transmembrane helix</keyword>
<evidence type="ECO:0000313" key="3">
    <source>
        <dbReference type="Proteomes" id="UP000563524"/>
    </source>
</evidence>
<keyword evidence="1" id="KW-0472">Membrane</keyword>
<keyword evidence="3" id="KW-1185">Reference proteome</keyword>
<accession>A0A840I623</accession>
<organism evidence="2 3">
    <name type="scientific">Parvularcula dongshanensis</name>
    <dbReference type="NCBI Taxonomy" id="1173995"/>
    <lineage>
        <taxon>Bacteria</taxon>
        <taxon>Pseudomonadati</taxon>
        <taxon>Pseudomonadota</taxon>
        <taxon>Alphaproteobacteria</taxon>
        <taxon>Parvularculales</taxon>
        <taxon>Parvularculaceae</taxon>
        <taxon>Parvularcula</taxon>
    </lineage>
</organism>
<gene>
    <name evidence="2" type="ORF">GGQ59_002306</name>
</gene>
<dbReference type="Pfam" id="PF07330">
    <property type="entry name" value="DUF1467"/>
    <property type="match status" value="1"/>
</dbReference>
<reference evidence="2 3" key="1">
    <citation type="submission" date="2020-08" db="EMBL/GenBank/DDBJ databases">
        <title>Genomic Encyclopedia of Type Strains, Phase IV (KMG-IV): sequencing the most valuable type-strain genomes for metagenomic binning, comparative biology and taxonomic classification.</title>
        <authorList>
            <person name="Goeker M."/>
        </authorList>
    </citation>
    <scope>NUCLEOTIDE SEQUENCE [LARGE SCALE GENOMIC DNA]</scope>
    <source>
        <strain evidence="2 3">DSM 102850</strain>
    </source>
</reference>
<sequence>MGPVGGVIVYLLLWWTVLFAVLPMRVRGVWEDEANHPKGVERGAPVSPELWFKVKRTSLIAAVLWVVVFAVISTGVLEPDV</sequence>
<feature type="transmembrane region" description="Helical" evidence="1">
    <location>
        <begin position="59"/>
        <end position="77"/>
    </location>
</feature>
<evidence type="ECO:0000313" key="2">
    <source>
        <dbReference type="EMBL" id="MBB4659765.1"/>
    </source>
</evidence>
<dbReference type="InterPro" id="IPR009935">
    <property type="entry name" value="DUF1467"/>
</dbReference>
<dbReference type="RefSeq" id="WP_183818700.1">
    <property type="nucleotide sequence ID" value="NZ_JACHOB010000005.1"/>
</dbReference>
<protein>
    <submittedName>
        <fullName evidence="2">Putative secreted protein</fullName>
    </submittedName>
</protein>
<dbReference type="Proteomes" id="UP000563524">
    <property type="component" value="Unassembled WGS sequence"/>
</dbReference>
<keyword evidence="1" id="KW-0812">Transmembrane</keyword>
<proteinExistence type="predicted"/>
<evidence type="ECO:0000256" key="1">
    <source>
        <dbReference type="SAM" id="Phobius"/>
    </source>
</evidence>
<comment type="caution">
    <text evidence="2">The sequence shown here is derived from an EMBL/GenBank/DDBJ whole genome shotgun (WGS) entry which is preliminary data.</text>
</comment>
<dbReference type="AlphaFoldDB" id="A0A840I623"/>